<gene>
    <name evidence="2" type="ORF">DMO17_18545</name>
</gene>
<organism evidence="2 3">
    <name type="scientific">Aquipseudomonas alcaligenes</name>
    <name type="common">Pseudomonas alcaligenes</name>
    <dbReference type="NCBI Taxonomy" id="43263"/>
    <lineage>
        <taxon>Bacteria</taxon>
        <taxon>Pseudomonadati</taxon>
        <taxon>Pseudomonadota</taxon>
        <taxon>Gammaproteobacteria</taxon>
        <taxon>Pseudomonadales</taxon>
        <taxon>Pseudomonadaceae</taxon>
        <taxon>Aquipseudomonas</taxon>
    </lineage>
</organism>
<feature type="transmembrane region" description="Helical" evidence="1">
    <location>
        <begin position="160"/>
        <end position="179"/>
    </location>
</feature>
<feature type="transmembrane region" description="Helical" evidence="1">
    <location>
        <begin position="103"/>
        <end position="123"/>
    </location>
</feature>
<evidence type="ECO:0000256" key="1">
    <source>
        <dbReference type="SAM" id="Phobius"/>
    </source>
</evidence>
<feature type="transmembrane region" description="Helical" evidence="1">
    <location>
        <begin position="185"/>
        <end position="204"/>
    </location>
</feature>
<accession>A0A2V4LGL1</accession>
<dbReference type="EMBL" id="QJRX01000011">
    <property type="protein sequence ID" value="PYC20197.1"/>
    <property type="molecule type" value="Genomic_DNA"/>
</dbReference>
<feature type="transmembrane region" description="Helical" evidence="1">
    <location>
        <begin position="59"/>
        <end position="82"/>
    </location>
</feature>
<keyword evidence="1" id="KW-0472">Membrane</keyword>
<dbReference type="AlphaFoldDB" id="A0A2V4LGL1"/>
<keyword evidence="1" id="KW-1133">Transmembrane helix</keyword>
<comment type="caution">
    <text evidence="2">The sequence shown here is derived from an EMBL/GenBank/DDBJ whole genome shotgun (WGS) entry which is preliminary data.</text>
</comment>
<evidence type="ECO:0000313" key="3">
    <source>
        <dbReference type="Proteomes" id="UP000248146"/>
    </source>
</evidence>
<protein>
    <submittedName>
        <fullName evidence="2">Uncharacterized protein</fullName>
    </submittedName>
</protein>
<feature type="transmembrane region" description="Helical" evidence="1">
    <location>
        <begin position="20"/>
        <end position="53"/>
    </location>
</feature>
<dbReference type="Proteomes" id="UP000248146">
    <property type="component" value="Unassembled WGS sequence"/>
</dbReference>
<name>A0A2V4LGL1_AQUAC</name>
<evidence type="ECO:0000313" key="2">
    <source>
        <dbReference type="EMBL" id="PYC20197.1"/>
    </source>
</evidence>
<feature type="transmembrane region" description="Helical" evidence="1">
    <location>
        <begin position="129"/>
        <end position="148"/>
    </location>
</feature>
<proteinExistence type="predicted"/>
<sequence>MFIYFEQGESFVRQSVEGSLIGVIALSVFCFSYAGLVGVAGLLVSYLLALLSFFSLSMLLSLIDVSSYVLAFVAIILIFIQIRLLPTPEVLRPGGTSVEREMYLRMFFAAALVLLVTYGSSFIGGEYSGVLATFPVAGSTLAIFLTRYHSADHAVSALRAMLFGLIGMVVFFFCVSLLSEHGWPFLEAFSISIAFALLVQFLALQVRSFLMYR</sequence>
<reference evidence="2 3" key="1">
    <citation type="submission" date="2018-06" db="EMBL/GenBank/DDBJ databases">
        <title>Pseudomonas diversity within urban Lake Michigan freshwaters.</title>
        <authorList>
            <person name="Batrich M."/>
            <person name="Hatzopoulos T."/>
            <person name="Putonti C."/>
        </authorList>
    </citation>
    <scope>NUCLEOTIDE SEQUENCE [LARGE SCALE GENOMIC DNA]</scope>
    <source>
        <strain evidence="2 3">MB-090714</strain>
    </source>
</reference>
<keyword evidence="1" id="KW-0812">Transmembrane</keyword>